<dbReference type="InterPro" id="IPR006671">
    <property type="entry name" value="Cyclin_N"/>
</dbReference>
<evidence type="ECO:0000256" key="2">
    <source>
        <dbReference type="ARBA" id="ARBA00022618"/>
    </source>
</evidence>
<dbReference type="Pfam" id="PF02984">
    <property type="entry name" value="Cyclin_C"/>
    <property type="match status" value="1"/>
</dbReference>
<dbReference type="SUPFAM" id="SSF47954">
    <property type="entry name" value="Cyclin-like"/>
    <property type="match status" value="2"/>
</dbReference>
<sequence>MLPLKERSVRGSTQSVATSKFKVYSEKCKVNGRGRDNVDTNSSRTSTLLQKSSLLPKNTTFKEKDLVTDSKKTRVSQDPFGKTKIGRTALADVSNIQQNSSRLQKPGGSRNSASFASLRSTASSSRPPVGKVKVLATGGTVSHNNVKANTNRTRTSSNFQRVEANETHNMMRKSFPVVKKPRQLGSSDLQSEGDIRSAGKSTRKSGFPVKTRVAGVSNLKTRVSKERASDVFIGLTQRNQTRTEAPQGFQISIQPIPRTTLQSSNAQRNSKSKSICSLGKSSRATSGKRVKVATSAVSKTVKSKAAQKVVVHGANSSKRGDDFKPLMLDTTSSKKSTRRKSYSSLLISRPQLLLQYIRAAKEEKLPNIDDKGNPLEVAEYVDDIYQYYWIEEAQSKPLENYMNIHTYITPQMRSILINWLVEVHLKFDLMAETLYLAVALLDRYLSLVSISKSELQLVGLTSLLLASKYEDFWHPRVKDLISISAESYTRKQILEMEKDILKKLRFRLNLPTAYVFMLRFLKASQSEKKLGHLAFYLIELCLIDYEALKFRPSLLCASAVYLARCTLKKSPAWTPLLEKHAHYNEPQFRECAQKILSIHKAASSSVLTVTHDKYKRPEFGAVANVKPLVRLP</sequence>
<dbReference type="SMART" id="SM01332">
    <property type="entry name" value="Cyclin_C"/>
    <property type="match status" value="1"/>
</dbReference>
<evidence type="ECO:0000256" key="6">
    <source>
        <dbReference type="SAM" id="MobiDB-lite"/>
    </source>
</evidence>
<proteinExistence type="inferred from homology"/>
<dbReference type="GO" id="GO:0051301">
    <property type="term" value="P:cell division"/>
    <property type="evidence" value="ECO:0007669"/>
    <property type="project" value="UniProtKB-KW"/>
</dbReference>
<feature type="region of interest" description="Disordered" evidence="6">
    <location>
        <begin position="181"/>
        <end position="206"/>
    </location>
</feature>
<dbReference type="FunFam" id="1.10.472.10:FF:000057">
    <property type="entry name" value="Cyclin N-terminal domain containing 2"/>
    <property type="match status" value="1"/>
</dbReference>
<dbReference type="Pfam" id="PF00134">
    <property type="entry name" value="Cyclin_N"/>
    <property type="match status" value="1"/>
</dbReference>
<evidence type="ECO:0000256" key="3">
    <source>
        <dbReference type="ARBA" id="ARBA00023127"/>
    </source>
</evidence>
<dbReference type="FunFam" id="1.10.472.10:FF:000091">
    <property type="entry name" value="putative cyclin-B3-1 isoform X3"/>
    <property type="match status" value="1"/>
</dbReference>
<feature type="compositionally biased region" description="Low complexity" evidence="6">
    <location>
        <begin position="112"/>
        <end position="125"/>
    </location>
</feature>
<feature type="region of interest" description="Disordered" evidence="6">
    <location>
        <begin position="259"/>
        <end position="281"/>
    </location>
</feature>
<organism evidence="9 10">
    <name type="scientific">Saponaria officinalis</name>
    <name type="common">Common soapwort</name>
    <name type="synonym">Lychnis saponaria</name>
    <dbReference type="NCBI Taxonomy" id="3572"/>
    <lineage>
        <taxon>Eukaryota</taxon>
        <taxon>Viridiplantae</taxon>
        <taxon>Streptophyta</taxon>
        <taxon>Embryophyta</taxon>
        <taxon>Tracheophyta</taxon>
        <taxon>Spermatophyta</taxon>
        <taxon>Magnoliopsida</taxon>
        <taxon>eudicotyledons</taxon>
        <taxon>Gunneridae</taxon>
        <taxon>Pentapetalae</taxon>
        <taxon>Caryophyllales</taxon>
        <taxon>Caryophyllaceae</taxon>
        <taxon>Caryophylleae</taxon>
        <taxon>Saponaria</taxon>
    </lineage>
</organism>
<feature type="domain" description="Cyclin-like" evidence="7">
    <location>
        <begin position="515"/>
        <end position="597"/>
    </location>
</feature>
<dbReference type="InterPro" id="IPR013763">
    <property type="entry name" value="Cyclin-like_dom"/>
</dbReference>
<dbReference type="EMBL" id="JBDFQZ010000008">
    <property type="protein sequence ID" value="KAK9698234.1"/>
    <property type="molecule type" value="Genomic_DNA"/>
</dbReference>
<accession>A0AAW1J559</accession>
<dbReference type="AlphaFoldDB" id="A0AAW1J559"/>
<comment type="caution">
    <text evidence="9">The sequence shown here is derived from an EMBL/GenBank/DDBJ whole genome shotgun (WGS) entry which is preliminary data.</text>
</comment>
<dbReference type="Gene3D" id="1.10.472.10">
    <property type="entry name" value="Cyclin-like"/>
    <property type="match status" value="2"/>
</dbReference>
<keyword evidence="4" id="KW-0131">Cell cycle</keyword>
<keyword evidence="2" id="KW-0132">Cell division</keyword>
<evidence type="ECO:0000259" key="8">
    <source>
        <dbReference type="SMART" id="SM01332"/>
    </source>
</evidence>
<protein>
    <recommendedName>
        <fullName evidence="11">Cyclin-B3-1</fullName>
    </recommendedName>
</protein>
<evidence type="ECO:0000313" key="9">
    <source>
        <dbReference type="EMBL" id="KAK9698234.1"/>
    </source>
</evidence>
<feature type="region of interest" description="Disordered" evidence="6">
    <location>
        <begin position="95"/>
        <end position="130"/>
    </location>
</feature>
<reference evidence="9" key="1">
    <citation type="submission" date="2024-03" db="EMBL/GenBank/DDBJ databases">
        <title>WGS assembly of Saponaria officinalis var. Norfolk2.</title>
        <authorList>
            <person name="Jenkins J."/>
            <person name="Shu S."/>
            <person name="Grimwood J."/>
            <person name="Barry K."/>
            <person name="Goodstein D."/>
            <person name="Schmutz J."/>
            <person name="Leebens-Mack J."/>
            <person name="Osbourn A."/>
        </authorList>
    </citation>
    <scope>NUCLEOTIDE SEQUENCE [LARGE SCALE GENOMIC DNA]</scope>
    <source>
        <strain evidence="9">JIC</strain>
    </source>
</reference>
<dbReference type="SMART" id="SM00385">
    <property type="entry name" value="CYCLIN"/>
    <property type="match status" value="2"/>
</dbReference>
<dbReference type="InterPro" id="IPR048258">
    <property type="entry name" value="Cyclins_cyclin-box"/>
</dbReference>
<name>A0AAW1J559_SAPOF</name>
<dbReference type="InterPro" id="IPR036915">
    <property type="entry name" value="Cyclin-like_sf"/>
</dbReference>
<comment type="similarity">
    <text evidence="1">Belongs to the cyclin family. Cyclin AB subfamily.</text>
</comment>
<dbReference type="PROSITE" id="PS00292">
    <property type="entry name" value="CYCLINS"/>
    <property type="match status" value="1"/>
</dbReference>
<feature type="domain" description="Cyclin-like" evidence="7">
    <location>
        <begin position="418"/>
        <end position="502"/>
    </location>
</feature>
<evidence type="ECO:0008006" key="11">
    <source>
        <dbReference type="Google" id="ProtNLM"/>
    </source>
</evidence>
<dbReference type="InterPro" id="IPR004367">
    <property type="entry name" value="Cyclin_C-dom"/>
</dbReference>
<dbReference type="Proteomes" id="UP001443914">
    <property type="component" value="Unassembled WGS sequence"/>
</dbReference>
<evidence type="ECO:0000256" key="1">
    <source>
        <dbReference type="ARBA" id="ARBA00006955"/>
    </source>
</evidence>
<feature type="domain" description="Cyclin C-terminal" evidence="8">
    <location>
        <begin position="511"/>
        <end position="628"/>
    </location>
</feature>
<gene>
    <name evidence="9" type="ORF">RND81_08G090200</name>
</gene>
<keyword evidence="10" id="KW-1185">Reference proteome</keyword>
<evidence type="ECO:0000256" key="4">
    <source>
        <dbReference type="ARBA" id="ARBA00023306"/>
    </source>
</evidence>
<dbReference type="CDD" id="cd20507">
    <property type="entry name" value="CYCLIN_CCNB1-like_rpt1"/>
    <property type="match status" value="1"/>
</dbReference>
<keyword evidence="3 5" id="KW-0195">Cyclin</keyword>
<dbReference type="PANTHER" id="PTHR10177">
    <property type="entry name" value="CYCLINS"/>
    <property type="match status" value="1"/>
</dbReference>
<evidence type="ECO:0000256" key="5">
    <source>
        <dbReference type="RuleBase" id="RU000383"/>
    </source>
</evidence>
<evidence type="ECO:0000313" key="10">
    <source>
        <dbReference type="Proteomes" id="UP001443914"/>
    </source>
</evidence>
<dbReference type="InterPro" id="IPR039361">
    <property type="entry name" value="Cyclin"/>
</dbReference>
<evidence type="ECO:0000259" key="7">
    <source>
        <dbReference type="SMART" id="SM00385"/>
    </source>
</evidence>